<evidence type="ECO:0000256" key="1">
    <source>
        <dbReference type="ARBA" id="ARBA00004413"/>
    </source>
</evidence>
<dbReference type="AlphaFoldDB" id="A0AAQ5X2N1"/>
<evidence type="ECO:0000256" key="6">
    <source>
        <dbReference type="ARBA" id="ARBA00022490"/>
    </source>
</evidence>
<dbReference type="InterPro" id="IPR044926">
    <property type="entry name" value="RGS_subdomain_2"/>
</dbReference>
<dbReference type="GO" id="GO:0005829">
    <property type="term" value="C:cytosol"/>
    <property type="evidence" value="ECO:0007669"/>
    <property type="project" value="UniProtKB-SubCell"/>
</dbReference>
<name>A0AAQ5X2N1_AMPOC</name>
<reference evidence="9 10" key="1">
    <citation type="submission" date="2022-01" db="EMBL/GenBank/DDBJ databases">
        <title>A chromosome-scale genome assembly of the false clownfish, Amphiprion ocellaris.</title>
        <authorList>
            <person name="Ryu T."/>
        </authorList>
    </citation>
    <scope>NUCLEOTIDE SEQUENCE [LARGE SCALE GENOMIC DNA]</scope>
</reference>
<dbReference type="GO" id="GO:0005886">
    <property type="term" value="C:plasma membrane"/>
    <property type="evidence" value="ECO:0007669"/>
    <property type="project" value="UniProtKB-SubCell"/>
</dbReference>
<dbReference type="GO" id="GO:0005096">
    <property type="term" value="F:GTPase activator activity"/>
    <property type="evidence" value="ECO:0007669"/>
    <property type="project" value="UniProtKB-KW"/>
</dbReference>
<keyword evidence="7" id="KW-0472">Membrane</keyword>
<dbReference type="SUPFAM" id="SSF48097">
    <property type="entry name" value="Regulator of G-protein signaling, RGS"/>
    <property type="match status" value="1"/>
</dbReference>
<evidence type="ECO:0000256" key="5">
    <source>
        <dbReference type="ARBA" id="ARBA00022475"/>
    </source>
</evidence>
<dbReference type="Ensembl" id="ENSAOCT00000053966.1">
    <property type="protein sequence ID" value="ENSAOCP00000033876.1"/>
    <property type="gene ID" value="ENSAOCG00000033776.1"/>
</dbReference>
<evidence type="ECO:0000256" key="3">
    <source>
        <dbReference type="ARBA" id="ARBA00020118"/>
    </source>
</evidence>
<dbReference type="FunFam" id="1.10.167.10:FF:000001">
    <property type="entry name" value="Putative regulator of g-protein signaling 12"/>
    <property type="match status" value="1"/>
</dbReference>
<reference evidence="9" key="3">
    <citation type="submission" date="2025-09" db="UniProtKB">
        <authorList>
            <consortium name="Ensembl"/>
        </authorList>
    </citation>
    <scope>IDENTIFICATION</scope>
</reference>
<sequence>MDRRAPVNDVMAWAESFDHLLECKTGQLVFEDFLRTEYSEENLLFWLACEDYKKITSVTEMTVAARRIYAEFVQVDAPRQINIDCVTREEISENISQPGPNCFDRARKLIYGLMENDCYPRFLKSEIYQAHLEQAEKQ</sequence>
<dbReference type="PRINTS" id="PR01301">
    <property type="entry name" value="RGSPROTEIN"/>
</dbReference>
<accession>A0AAQ5X2N1</accession>
<proteinExistence type="predicted"/>
<keyword evidence="10" id="KW-1185">Reference proteome</keyword>
<dbReference type="PROSITE" id="PS50132">
    <property type="entry name" value="RGS"/>
    <property type="match status" value="1"/>
</dbReference>
<evidence type="ECO:0000259" key="8">
    <source>
        <dbReference type="PROSITE" id="PS50132"/>
    </source>
</evidence>
<dbReference type="PANTHER" id="PTHR10845:SF34">
    <property type="entry name" value="REGULATOR OF G-PROTEIN SIGNALING 1"/>
    <property type="match status" value="1"/>
</dbReference>
<evidence type="ECO:0000256" key="7">
    <source>
        <dbReference type="ARBA" id="ARBA00023136"/>
    </source>
</evidence>
<protein>
    <recommendedName>
        <fullName evidence="3">Regulator of G-protein signaling 1</fullName>
    </recommendedName>
</protein>
<dbReference type="Gene3D" id="1.10.196.10">
    <property type="match status" value="2"/>
</dbReference>
<dbReference type="SMART" id="SM00315">
    <property type="entry name" value="RGS"/>
    <property type="match status" value="1"/>
</dbReference>
<evidence type="ECO:0000313" key="10">
    <source>
        <dbReference type="Proteomes" id="UP001501940"/>
    </source>
</evidence>
<keyword evidence="6" id="KW-0963">Cytoplasm</keyword>
<comment type="subcellular location">
    <subcellularLocation>
        <location evidence="1">Cell membrane</location>
        <topology evidence="1">Peripheral membrane protein</topology>
        <orientation evidence="1">Cytoplasmic side</orientation>
    </subcellularLocation>
    <subcellularLocation>
        <location evidence="2">Cytoplasm</location>
        <location evidence="2">Cytosol</location>
    </subcellularLocation>
</comment>
<dbReference type="InterPro" id="IPR036305">
    <property type="entry name" value="RGS_sf"/>
</dbReference>
<evidence type="ECO:0000256" key="4">
    <source>
        <dbReference type="ARBA" id="ARBA00022468"/>
    </source>
</evidence>
<reference evidence="9" key="2">
    <citation type="submission" date="2025-08" db="UniProtKB">
        <authorList>
            <consortium name="Ensembl"/>
        </authorList>
    </citation>
    <scope>IDENTIFICATION</scope>
</reference>
<dbReference type="Gene3D" id="1.10.167.10">
    <property type="entry name" value="Regulator of G-protein Signalling 4, domain 2"/>
    <property type="match status" value="1"/>
</dbReference>
<evidence type="ECO:0000313" key="9">
    <source>
        <dbReference type="Ensembl" id="ENSAOCP00000033876.1"/>
    </source>
</evidence>
<organism evidence="9 10">
    <name type="scientific">Amphiprion ocellaris</name>
    <name type="common">Clown anemonefish</name>
    <dbReference type="NCBI Taxonomy" id="80972"/>
    <lineage>
        <taxon>Eukaryota</taxon>
        <taxon>Metazoa</taxon>
        <taxon>Chordata</taxon>
        <taxon>Craniata</taxon>
        <taxon>Vertebrata</taxon>
        <taxon>Euteleostomi</taxon>
        <taxon>Actinopterygii</taxon>
        <taxon>Neopterygii</taxon>
        <taxon>Teleostei</taxon>
        <taxon>Neoteleostei</taxon>
        <taxon>Acanthomorphata</taxon>
        <taxon>Ovalentaria</taxon>
        <taxon>Pomacentridae</taxon>
        <taxon>Amphiprion</taxon>
    </lineage>
</organism>
<dbReference type="InterPro" id="IPR024066">
    <property type="entry name" value="RGS_subdom1/3"/>
</dbReference>
<dbReference type="Pfam" id="PF00615">
    <property type="entry name" value="RGS"/>
    <property type="match status" value="1"/>
</dbReference>
<dbReference type="GeneTree" id="ENSGT00940000157316"/>
<dbReference type="PANTHER" id="PTHR10845">
    <property type="entry name" value="REGULATOR OF G PROTEIN SIGNALING"/>
    <property type="match status" value="1"/>
</dbReference>
<dbReference type="InterPro" id="IPR016137">
    <property type="entry name" value="RGS"/>
</dbReference>
<keyword evidence="5" id="KW-1003">Cell membrane</keyword>
<feature type="domain" description="RGS" evidence="8">
    <location>
        <begin position="16"/>
        <end position="132"/>
    </location>
</feature>
<evidence type="ECO:0000256" key="2">
    <source>
        <dbReference type="ARBA" id="ARBA00004514"/>
    </source>
</evidence>
<dbReference type="Proteomes" id="UP001501940">
    <property type="component" value="Chromosome 2"/>
</dbReference>
<keyword evidence="4" id="KW-0343">GTPase activation</keyword>